<dbReference type="EMBL" id="OU912926">
    <property type="protein sequence ID" value="CAG9933155.1"/>
    <property type="molecule type" value="Genomic_DNA"/>
</dbReference>
<protein>
    <submittedName>
        <fullName evidence="2">IS3 element protein InsF</fullName>
    </submittedName>
</protein>
<dbReference type="PANTHER" id="PTHR46889">
    <property type="entry name" value="TRANSPOSASE INSF FOR INSERTION SEQUENCE IS3B-RELATED"/>
    <property type="match status" value="1"/>
</dbReference>
<dbReference type="InterPro" id="IPR048020">
    <property type="entry name" value="Transpos_IS3"/>
</dbReference>
<dbReference type="NCBIfam" id="NF033516">
    <property type="entry name" value="transpos_IS3"/>
    <property type="match status" value="1"/>
</dbReference>
<dbReference type="InterPro" id="IPR025948">
    <property type="entry name" value="HTH-like_dom"/>
</dbReference>
<dbReference type="InterPro" id="IPR050900">
    <property type="entry name" value="Transposase_IS3/IS150/IS904"/>
</dbReference>
<evidence type="ECO:0000313" key="3">
    <source>
        <dbReference type="Proteomes" id="UP000839052"/>
    </source>
</evidence>
<proteinExistence type="predicted"/>
<dbReference type="PROSITE" id="PS50994">
    <property type="entry name" value="INTEGRASE"/>
    <property type="match status" value="1"/>
</dbReference>
<sequence>MIDTLVDQVQQKANIVQACRVLRVSRASYYAARQCAKEPAICVASAQVKAAFLANQSCYGSRRVVDELKAQGMVIGRYKVRRLMREAGLKPVWKKKFVNTTDSKHDLPVADNLLNRQFNPASPNQAWTSDITYIRTQTGWLYLAAVMDLHSRKLIGWAMSPTMPAELVCRALRMALGQRQPGTGLMLHSDRGSQYASHEYQALLNQHGITCSMSRKGNCWDNAVMERFFLNLKMERVWQRKYANQMEAIKDVTDYIGLLQLHKKAFSFR</sequence>
<name>A0ABN8AKF2_9PROT</name>
<gene>
    <name evidence="2" type="ORF">NTG6680_1906</name>
</gene>
<dbReference type="Proteomes" id="UP000839052">
    <property type="component" value="Chromosome"/>
</dbReference>
<dbReference type="InterPro" id="IPR001584">
    <property type="entry name" value="Integrase_cat-core"/>
</dbReference>
<dbReference type="Pfam" id="PF13276">
    <property type="entry name" value="HTH_21"/>
    <property type="match status" value="1"/>
</dbReference>
<dbReference type="InterPro" id="IPR012337">
    <property type="entry name" value="RNaseH-like_sf"/>
</dbReference>
<evidence type="ECO:0000259" key="1">
    <source>
        <dbReference type="PROSITE" id="PS50994"/>
    </source>
</evidence>
<dbReference type="Gene3D" id="3.30.420.10">
    <property type="entry name" value="Ribonuclease H-like superfamily/Ribonuclease H"/>
    <property type="match status" value="1"/>
</dbReference>
<feature type="domain" description="Integrase catalytic" evidence="1">
    <location>
        <begin position="119"/>
        <end position="269"/>
    </location>
</feature>
<dbReference type="SUPFAM" id="SSF53098">
    <property type="entry name" value="Ribonuclease H-like"/>
    <property type="match status" value="1"/>
</dbReference>
<evidence type="ECO:0000313" key="2">
    <source>
        <dbReference type="EMBL" id="CAG9933155.1"/>
    </source>
</evidence>
<dbReference type="InterPro" id="IPR036397">
    <property type="entry name" value="RNaseH_sf"/>
</dbReference>
<reference evidence="2 3" key="1">
    <citation type="submission" date="2021-10" db="EMBL/GenBank/DDBJ databases">
        <authorList>
            <person name="Koch H."/>
        </authorList>
    </citation>
    <scope>NUCLEOTIDE SEQUENCE [LARGE SCALE GENOMIC DNA]</scope>
    <source>
        <strain evidence="2">6680</strain>
    </source>
</reference>
<keyword evidence="3" id="KW-1185">Reference proteome</keyword>
<dbReference type="PANTHER" id="PTHR46889:SF4">
    <property type="entry name" value="TRANSPOSASE INSO FOR INSERTION SEQUENCE ELEMENT IS911B-RELATED"/>
    <property type="match status" value="1"/>
</dbReference>
<accession>A0ABN8AKF2</accession>
<dbReference type="Pfam" id="PF00665">
    <property type="entry name" value="rve"/>
    <property type="match status" value="1"/>
</dbReference>
<organism evidence="2 3">
    <name type="scientific">Candidatus Nitrotoga arctica</name>
    <dbReference type="NCBI Taxonomy" id="453162"/>
    <lineage>
        <taxon>Bacteria</taxon>
        <taxon>Pseudomonadati</taxon>
        <taxon>Pseudomonadota</taxon>
        <taxon>Betaproteobacteria</taxon>
        <taxon>Nitrosomonadales</taxon>
        <taxon>Gallionellaceae</taxon>
        <taxon>Candidatus Nitrotoga</taxon>
    </lineage>
</organism>